<feature type="coiled-coil region" evidence="1">
    <location>
        <begin position="228"/>
        <end position="255"/>
    </location>
</feature>
<evidence type="ECO:0000256" key="1">
    <source>
        <dbReference type="SAM" id="Coils"/>
    </source>
</evidence>
<feature type="region of interest" description="Disordered" evidence="2">
    <location>
        <begin position="71"/>
        <end position="94"/>
    </location>
</feature>
<accession>A0A9W7WCP6</accession>
<evidence type="ECO:0000313" key="4">
    <source>
        <dbReference type="Proteomes" id="UP001059041"/>
    </source>
</evidence>
<protein>
    <submittedName>
        <fullName evidence="3">Uncharacterized protein</fullName>
    </submittedName>
</protein>
<dbReference type="Proteomes" id="UP001059041">
    <property type="component" value="Linkage Group LG22"/>
</dbReference>
<keyword evidence="1" id="KW-0175">Coiled coil</keyword>
<comment type="caution">
    <text evidence="3">The sequence shown here is derived from an EMBL/GenBank/DDBJ whole genome shotgun (WGS) entry which is preliminary data.</text>
</comment>
<evidence type="ECO:0000313" key="3">
    <source>
        <dbReference type="EMBL" id="KAI7793113.1"/>
    </source>
</evidence>
<sequence>MNLYKNFGNLFENWVTEGSLDLHYHTGAGVDGFNLTESDSVSRDFLPISNIKSESEDSGFETVSTISPCHSHQVSQLTDHGSPEDDVQPSSPAPSVCSSSSSCVSLGSVAPRNTCLKVEQALRRTEQTSGHVTRKGPQHQMESRVPAPRYRCNTASFPTSCHTNNFREHHRFSRPRRIHSQPPDHKKAELYRKHWNRLGFEEAEQRRLDKLSPGLLYLEQVCRMLENIAKLQQQNHNLQKEVENLKSQHAETECARLNEKAINYLARQRLEVLAHEDSSSLSTFSEEPAPFRHRSVSDTRASLGRQRRAGFAQDESFAGVLFEEPDSNDPPPQHESKKPSKIQKIKFTSLRRQETQKPPQSKSDQPKKKTKLSNFFRSRRMTTRL</sequence>
<feature type="region of interest" description="Disordered" evidence="2">
    <location>
        <begin position="277"/>
        <end position="310"/>
    </location>
</feature>
<feature type="region of interest" description="Disordered" evidence="2">
    <location>
        <begin position="126"/>
        <end position="145"/>
    </location>
</feature>
<evidence type="ECO:0000256" key="2">
    <source>
        <dbReference type="SAM" id="MobiDB-lite"/>
    </source>
</evidence>
<dbReference type="AlphaFoldDB" id="A0A9W7WCP6"/>
<feature type="region of interest" description="Disordered" evidence="2">
    <location>
        <begin position="322"/>
        <end position="385"/>
    </location>
</feature>
<organism evidence="3 4">
    <name type="scientific">Triplophysa rosa</name>
    <name type="common">Cave loach</name>
    <dbReference type="NCBI Taxonomy" id="992332"/>
    <lineage>
        <taxon>Eukaryota</taxon>
        <taxon>Metazoa</taxon>
        <taxon>Chordata</taxon>
        <taxon>Craniata</taxon>
        <taxon>Vertebrata</taxon>
        <taxon>Euteleostomi</taxon>
        <taxon>Actinopterygii</taxon>
        <taxon>Neopterygii</taxon>
        <taxon>Teleostei</taxon>
        <taxon>Ostariophysi</taxon>
        <taxon>Cypriniformes</taxon>
        <taxon>Nemacheilidae</taxon>
        <taxon>Triplophysa</taxon>
    </lineage>
</organism>
<reference evidence="3" key="1">
    <citation type="submission" date="2021-02" db="EMBL/GenBank/DDBJ databases">
        <title>Comparative genomics reveals that relaxation of natural selection precedes convergent phenotypic evolution of cavefish.</title>
        <authorList>
            <person name="Peng Z."/>
        </authorList>
    </citation>
    <scope>NUCLEOTIDE SEQUENCE</scope>
    <source>
        <tissue evidence="3">Muscle</tissue>
    </source>
</reference>
<dbReference type="EMBL" id="JAFHDT010000022">
    <property type="protein sequence ID" value="KAI7793113.1"/>
    <property type="molecule type" value="Genomic_DNA"/>
</dbReference>
<name>A0A9W7WCP6_TRIRA</name>
<proteinExistence type="predicted"/>
<keyword evidence="4" id="KW-1185">Reference proteome</keyword>
<gene>
    <name evidence="3" type="ORF">IRJ41_005287</name>
</gene>